<comment type="similarity">
    <text evidence="3">Belongs to the RecA family.</text>
</comment>
<dbReference type="GO" id="GO:0006312">
    <property type="term" value="P:mitotic recombination"/>
    <property type="evidence" value="ECO:0007669"/>
    <property type="project" value="TreeGrafter"/>
</dbReference>
<comment type="caution">
    <text evidence="6">The sequence shown here is derived from an EMBL/GenBank/DDBJ whole genome shotgun (WGS) entry which is preliminary data.</text>
</comment>
<organism evidence="6 7">
    <name type="scientific">Chlamydomonas eustigma</name>
    <dbReference type="NCBI Taxonomy" id="1157962"/>
    <lineage>
        <taxon>Eukaryota</taxon>
        <taxon>Viridiplantae</taxon>
        <taxon>Chlorophyta</taxon>
        <taxon>core chlorophytes</taxon>
        <taxon>Chlorophyceae</taxon>
        <taxon>CS clade</taxon>
        <taxon>Chlamydomonadales</taxon>
        <taxon>Chlamydomonadaceae</taxon>
        <taxon>Chlamydomonas</taxon>
    </lineage>
</organism>
<dbReference type="GO" id="GO:0003697">
    <property type="term" value="F:single-stranded DNA binding"/>
    <property type="evidence" value="ECO:0007669"/>
    <property type="project" value="TreeGrafter"/>
</dbReference>
<feature type="domain" description="RecA family profile 1" evidence="4">
    <location>
        <begin position="1"/>
        <end position="139"/>
    </location>
</feature>
<evidence type="ECO:0000313" key="6">
    <source>
        <dbReference type="EMBL" id="GAX75141.1"/>
    </source>
</evidence>
<dbReference type="GO" id="GO:0000150">
    <property type="term" value="F:DNA strand exchange activity"/>
    <property type="evidence" value="ECO:0007669"/>
    <property type="project" value="TreeGrafter"/>
</dbReference>
<dbReference type="STRING" id="1157962.A0A250WWF0"/>
<dbReference type="InterPro" id="IPR027417">
    <property type="entry name" value="P-loop_NTPase"/>
</dbReference>
<dbReference type="GO" id="GO:0000730">
    <property type="term" value="P:DNA recombinase assembly"/>
    <property type="evidence" value="ECO:0007669"/>
    <property type="project" value="TreeGrafter"/>
</dbReference>
<dbReference type="AlphaFoldDB" id="A0A250WWF0"/>
<feature type="domain" description="RecA family profile 2" evidence="5">
    <location>
        <begin position="146"/>
        <end position="209"/>
    </location>
</feature>
<accession>A0A250WWF0</accession>
<dbReference type="Gene3D" id="3.40.50.300">
    <property type="entry name" value="P-loop containing nucleotide triphosphate hydrolases"/>
    <property type="match status" value="1"/>
</dbReference>
<dbReference type="GO" id="GO:0140664">
    <property type="term" value="F:ATP-dependent DNA damage sensor activity"/>
    <property type="evidence" value="ECO:0007669"/>
    <property type="project" value="InterPro"/>
</dbReference>
<keyword evidence="7" id="KW-1185">Reference proteome</keyword>
<dbReference type="PROSITE" id="PS50163">
    <property type="entry name" value="RECA_3"/>
    <property type="match status" value="1"/>
</dbReference>
<dbReference type="Pfam" id="PF08423">
    <property type="entry name" value="Rad51"/>
    <property type="match status" value="1"/>
</dbReference>
<dbReference type="GO" id="GO:0007131">
    <property type="term" value="P:reciprocal meiotic recombination"/>
    <property type="evidence" value="ECO:0007669"/>
    <property type="project" value="TreeGrafter"/>
</dbReference>
<name>A0A250WWF0_9CHLO</name>
<dbReference type="GO" id="GO:0005524">
    <property type="term" value="F:ATP binding"/>
    <property type="evidence" value="ECO:0007669"/>
    <property type="project" value="UniProtKB-KW"/>
</dbReference>
<reference evidence="6 7" key="1">
    <citation type="submission" date="2017-08" db="EMBL/GenBank/DDBJ databases">
        <title>Acidophilic green algal genome provides insights into adaptation to an acidic environment.</title>
        <authorList>
            <person name="Hirooka S."/>
            <person name="Hirose Y."/>
            <person name="Kanesaki Y."/>
            <person name="Higuchi S."/>
            <person name="Fujiwara T."/>
            <person name="Onuma R."/>
            <person name="Era A."/>
            <person name="Ohbayashi R."/>
            <person name="Uzuka A."/>
            <person name="Nozaki H."/>
            <person name="Yoshikawa H."/>
            <person name="Miyagishima S.Y."/>
        </authorList>
    </citation>
    <scope>NUCLEOTIDE SEQUENCE [LARGE SCALE GENOMIC DNA]</scope>
    <source>
        <strain evidence="6 7">NIES-2499</strain>
    </source>
</reference>
<evidence type="ECO:0000313" key="7">
    <source>
        <dbReference type="Proteomes" id="UP000232323"/>
    </source>
</evidence>
<dbReference type="PANTHER" id="PTHR22942">
    <property type="entry name" value="RECA/RAD51/RADA DNA STRAND-PAIRING FAMILY MEMBER"/>
    <property type="match status" value="1"/>
</dbReference>
<evidence type="ECO:0000256" key="2">
    <source>
        <dbReference type="ARBA" id="ARBA00022840"/>
    </source>
</evidence>
<dbReference type="GO" id="GO:0003690">
    <property type="term" value="F:double-stranded DNA binding"/>
    <property type="evidence" value="ECO:0007669"/>
    <property type="project" value="TreeGrafter"/>
</dbReference>
<dbReference type="EMBL" id="BEGY01000010">
    <property type="protein sequence ID" value="GAX75141.1"/>
    <property type="molecule type" value="Genomic_DNA"/>
</dbReference>
<dbReference type="PROSITE" id="PS50162">
    <property type="entry name" value="RECA_2"/>
    <property type="match status" value="1"/>
</dbReference>
<evidence type="ECO:0000259" key="4">
    <source>
        <dbReference type="PROSITE" id="PS50162"/>
    </source>
</evidence>
<proteinExistence type="inferred from homology"/>
<evidence type="ECO:0008006" key="8">
    <source>
        <dbReference type="Google" id="ProtNLM"/>
    </source>
</evidence>
<protein>
    <recommendedName>
        <fullName evidence="8">RecA family profile 1 domain-containing protein</fullName>
    </recommendedName>
</protein>
<evidence type="ECO:0000256" key="3">
    <source>
        <dbReference type="RuleBase" id="RU003422"/>
    </source>
</evidence>
<dbReference type="InterPro" id="IPR020587">
    <property type="entry name" value="RecA_monomer-monomer_interface"/>
</dbReference>
<dbReference type="InterPro" id="IPR013632">
    <property type="entry name" value="Rad51_C"/>
</dbReference>
<sequence length="209" mass="22754">MPSHHASSSSGGAQGKVAFIDTEGTFRPERIRAIAERFEMDADAVLDNIVVARAYTHEHQLDLLVSVAALMAEDPFKLLIVDSIMANFRNDFQGRGELADRQQRLGCLLAKIKKENIISSPLRQISEEFNVAVLLTNQVMSDPGGGAMFVSDPKKPVGGHVLAHASTTRISLRKGKAEQRVAKIVQSPNLAEAEASFAISNEGIIEYKD</sequence>
<evidence type="ECO:0000256" key="1">
    <source>
        <dbReference type="ARBA" id="ARBA00022741"/>
    </source>
</evidence>
<dbReference type="GO" id="GO:0042148">
    <property type="term" value="P:DNA strand invasion"/>
    <property type="evidence" value="ECO:0007669"/>
    <property type="project" value="TreeGrafter"/>
</dbReference>
<dbReference type="Proteomes" id="UP000232323">
    <property type="component" value="Unassembled WGS sequence"/>
</dbReference>
<dbReference type="SUPFAM" id="SSF52540">
    <property type="entry name" value="P-loop containing nucleoside triphosphate hydrolases"/>
    <property type="match status" value="1"/>
</dbReference>
<dbReference type="InterPro" id="IPR020588">
    <property type="entry name" value="RecA_ATP-bd"/>
</dbReference>
<keyword evidence="1 3" id="KW-0547">Nucleotide-binding</keyword>
<evidence type="ECO:0000259" key="5">
    <source>
        <dbReference type="PROSITE" id="PS50163"/>
    </source>
</evidence>
<dbReference type="GO" id="GO:0070192">
    <property type="term" value="P:chromosome organization involved in meiotic cell cycle"/>
    <property type="evidence" value="ECO:0007669"/>
    <property type="project" value="TreeGrafter"/>
</dbReference>
<gene>
    <name evidence="6" type="ORF">CEUSTIGMA_g2585.t1</name>
</gene>
<dbReference type="PANTHER" id="PTHR22942:SF30">
    <property type="entry name" value="MEIOTIC RECOMBINATION PROTEIN DMC1_LIM15 HOMOLOG"/>
    <property type="match status" value="1"/>
</dbReference>
<dbReference type="GO" id="GO:0000794">
    <property type="term" value="C:condensed nuclear chromosome"/>
    <property type="evidence" value="ECO:0007669"/>
    <property type="project" value="TreeGrafter"/>
</dbReference>
<keyword evidence="2 3" id="KW-0067">ATP-binding</keyword>
<dbReference type="OrthoDB" id="10251254at2759"/>